<dbReference type="EMBL" id="JAAGXA010000007">
    <property type="protein sequence ID" value="NEN78956.1"/>
    <property type="molecule type" value="Genomic_DNA"/>
</dbReference>
<dbReference type="Gene3D" id="3.30.70.100">
    <property type="match status" value="1"/>
</dbReference>
<keyword evidence="3" id="KW-1185">Reference proteome</keyword>
<dbReference type="AlphaFoldDB" id="A0A6P0HK46"/>
<dbReference type="InterPro" id="IPR009799">
    <property type="entry name" value="EthD_dom"/>
</dbReference>
<dbReference type="Pfam" id="PF07110">
    <property type="entry name" value="EthD"/>
    <property type="match status" value="1"/>
</dbReference>
<organism evidence="2 3">
    <name type="scientific">Nocardioides zeae</name>
    <dbReference type="NCBI Taxonomy" id="1457234"/>
    <lineage>
        <taxon>Bacteria</taxon>
        <taxon>Bacillati</taxon>
        <taxon>Actinomycetota</taxon>
        <taxon>Actinomycetes</taxon>
        <taxon>Propionibacteriales</taxon>
        <taxon>Nocardioidaceae</taxon>
        <taxon>Nocardioides</taxon>
    </lineage>
</organism>
<protein>
    <recommendedName>
        <fullName evidence="1">EthD domain-containing protein</fullName>
    </recommendedName>
</protein>
<sequence>MSALAGPATVPYFVVAVLTFADREAALAALASPEGQAGSADMGNFAVAGVEVTMWEAQD</sequence>
<evidence type="ECO:0000313" key="2">
    <source>
        <dbReference type="EMBL" id="NEN78956.1"/>
    </source>
</evidence>
<dbReference type="GO" id="GO:0016491">
    <property type="term" value="F:oxidoreductase activity"/>
    <property type="evidence" value="ECO:0007669"/>
    <property type="project" value="InterPro"/>
</dbReference>
<dbReference type="InterPro" id="IPR011008">
    <property type="entry name" value="Dimeric_a/b-barrel"/>
</dbReference>
<proteinExistence type="predicted"/>
<gene>
    <name evidence="2" type="ORF">G3T38_11780</name>
</gene>
<dbReference type="Proteomes" id="UP000468687">
    <property type="component" value="Unassembled WGS sequence"/>
</dbReference>
<feature type="domain" description="EthD" evidence="1">
    <location>
        <begin position="6"/>
        <end position="46"/>
    </location>
</feature>
<accession>A0A6P0HK46</accession>
<evidence type="ECO:0000313" key="3">
    <source>
        <dbReference type="Proteomes" id="UP000468687"/>
    </source>
</evidence>
<evidence type="ECO:0000259" key="1">
    <source>
        <dbReference type="Pfam" id="PF07110"/>
    </source>
</evidence>
<comment type="caution">
    <text evidence="2">The sequence shown here is derived from an EMBL/GenBank/DDBJ whole genome shotgun (WGS) entry which is preliminary data.</text>
</comment>
<name>A0A6P0HK46_9ACTN</name>
<dbReference type="SUPFAM" id="SSF54909">
    <property type="entry name" value="Dimeric alpha+beta barrel"/>
    <property type="match status" value="1"/>
</dbReference>
<reference evidence="2 3" key="1">
    <citation type="journal article" date="2014" name="Int. J. Syst. Evol. Microbiol.">
        <title>Nocardioides zeae sp. nov., isolated from the stem of Zea mays.</title>
        <authorList>
            <person name="Glaeser S.P."/>
            <person name="McInroy J.A."/>
            <person name="Busse H.J."/>
            <person name="Kampfer P."/>
        </authorList>
    </citation>
    <scope>NUCLEOTIDE SEQUENCE [LARGE SCALE GENOMIC DNA]</scope>
    <source>
        <strain evidence="2 3">JCM 30728</strain>
    </source>
</reference>